<name>A0A2P5F0G3_TREOI</name>
<evidence type="ECO:0000256" key="2">
    <source>
        <dbReference type="ARBA" id="ARBA00010980"/>
    </source>
</evidence>
<dbReference type="Gene3D" id="2.160.20.10">
    <property type="entry name" value="Single-stranded right-handed beta-helix, Pectin lyase-like"/>
    <property type="match status" value="1"/>
</dbReference>
<keyword evidence="5" id="KW-0456">Lyase</keyword>
<reference evidence="6" key="1">
    <citation type="submission" date="2016-06" db="EMBL/GenBank/DDBJ databases">
        <title>Parallel loss of symbiosis genes in relatives of nitrogen-fixing non-legume Parasponia.</title>
        <authorList>
            <person name="Van Velzen R."/>
            <person name="Holmer R."/>
            <person name="Bu F."/>
            <person name="Rutten L."/>
            <person name="Van Zeijl A."/>
            <person name="Liu W."/>
            <person name="Santuari L."/>
            <person name="Cao Q."/>
            <person name="Sharma T."/>
            <person name="Shen D."/>
            <person name="Roswanjaya Y."/>
            <person name="Wardhani T."/>
            <person name="Kalhor M.S."/>
            <person name="Jansen J."/>
            <person name="Van den Hoogen J."/>
            <person name="Gungor B."/>
            <person name="Hartog M."/>
            <person name="Hontelez J."/>
            <person name="Verver J."/>
            <person name="Yang W.-C."/>
            <person name="Schijlen E."/>
            <person name="Repin R."/>
            <person name="Schilthuizen M."/>
            <person name="Schranz E."/>
            <person name="Heidstra R."/>
            <person name="Miyata K."/>
            <person name="Fedorova E."/>
            <person name="Kohlen W."/>
            <person name="Bisseling T."/>
            <person name="Smit S."/>
            <person name="Geurts R."/>
        </authorList>
    </citation>
    <scope>NUCLEOTIDE SEQUENCE [LARGE SCALE GENOMIC DNA]</scope>
    <source>
        <strain evidence="6">cv. RG33-2</strain>
    </source>
</reference>
<dbReference type="PANTHER" id="PTHR31683:SF80">
    <property type="entry name" value="PECTATE LYASE 16-RELATED"/>
    <property type="match status" value="1"/>
</dbReference>
<protein>
    <submittedName>
        <fullName evidence="5">Pectate lyase</fullName>
    </submittedName>
</protein>
<comment type="similarity">
    <text evidence="2">Belongs to the polysaccharide lyase 1 family.</text>
</comment>
<dbReference type="Proteomes" id="UP000237000">
    <property type="component" value="Unassembled WGS sequence"/>
</dbReference>
<dbReference type="InParanoid" id="A0A2P5F0G3"/>
<dbReference type="SUPFAM" id="SSF51126">
    <property type="entry name" value="Pectin lyase-like"/>
    <property type="match status" value="1"/>
</dbReference>
<dbReference type="InterPro" id="IPR045032">
    <property type="entry name" value="PEL"/>
</dbReference>
<comment type="caution">
    <text evidence="5">The sequence shown here is derived from an EMBL/GenBank/DDBJ whole genome shotgun (WGS) entry which is preliminary data.</text>
</comment>
<evidence type="ECO:0000313" key="6">
    <source>
        <dbReference type="Proteomes" id="UP000237000"/>
    </source>
</evidence>
<keyword evidence="3" id="KW-0134">Cell wall</keyword>
<dbReference type="InterPro" id="IPR011050">
    <property type="entry name" value="Pectin_lyase_fold/virulence"/>
</dbReference>
<keyword evidence="4" id="KW-0732">Signal</keyword>
<evidence type="ECO:0000256" key="4">
    <source>
        <dbReference type="ARBA" id="ARBA00022729"/>
    </source>
</evidence>
<dbReference type="GO" id="GO:0030570">
    <property type="term" value="F:pectate lyase activity"/>
    <property type="evidence" value="ECO:0007669"/>
    <property type="project" value="InterPro"/>
</dbReference>
<accession>A0A2P5F0G3</accession>
<keyword evidence="3" id="KW-0964">Secreted</keyword>
<dbReference type="STRING" id="63057.A0A2P5F0G3"/>
<dbReference type="InterPro" id="IPR018082">
    <property type="entry name" value="AmbAllergen"/>
</dbReference>
<comment type="subcellular location">
    <subcellularLocation>
        <location evidence="1">Secreted</location>
        <location evidence="1">Cell wall</location>
    </subcellularLocation>
</comment>
<dbReference type="EMBL" id="JXTC01000075">
    <property type="protein sequence ID" value="PON91269.1"/>
    <property type="molecule type" value="Genomic_DNA"/>
</dbReference>
<organism evidence="5 6">
    <name type="scientific">Trema orientale</name>
    <name type="common">Charcoal tree</name>
    <name type="synonym">Celtis orientalis</name>
    <dbReference type="NCBI Taxonomy" id="63057"/>
    <lineage>
        <taxon>Eukaryota</taxon>
        <taxon>Viridiplantae</taxon>
        <taxon>Streptophyta</taxon>
        <taxon>Embryophyta</taxon>
        <taxon>Tracheophyta</taxon>
        <taxon>Spermatophyta</taxon>
        <taxon>Magnoliopsida</taxon>
        <taxon>eudicotyledons</taxon>
        <taxon>Gunneridae</taxon>
        <taxon>Pentapetalae</taxon>
        <taxon>rosids</taxon>
        <taxon>fabids</taxon>
        <taxon>Rosales</taxon>
        <taxon>Cannabaceae</taxon>
        <taxon>Trema</taxon>
    </lineage>
</organism>
<dbReference type="PRINTS" id="PR00807">
    <property type="entry name" value="AMBALLERGEN"/>
</dbReference>
<evidence type="ECO:0000313" key="5">
    <source>
        <dbReference type="EMBL" id="PON91269.1"/>
    </source>
</evidence>
<dbReference type="OrthoDB" id="1637350at2759"/>
<gene>
    <name evidence="5" type="ORF">TorRG33x02_128320</name>
</gene>
<evidence type="ECO:0000256" key="1">
    <source>
        <dbReference type="ARBA" id="ARBA00004191"/>
    </source>
</evidence>
<dbReference type="AlphaFoldDB" id="A0A2P5F0G3"/>
<keyword evidence="6" id="KW-1185">Reference proteome</keyword>
<evidence type="ECO:0000256" key="3">
    <source>
        <dbReference type="ARBA" id="ARBA00022512"/>
    </source>
</evidence>
<proteinExistence type="inferred from homology"/>
<dbReference type="PANTHER" id="PTHR31683">
    <property type="entry name" value="PECTATE LYASE 18-RELATED"/>
    <property type="match status" value="1"/>
</dbReference>
<sequence length="126" mass="14370">MNTCSVRFGYAHMANNRYDEWQVYAVRGSANPTIFSEGNYFMASTTNPYAKQVTKRESQSSWQNWKWRSSKDVFKNGWLGKLVGEAQSGWGSSNPLILFSLVGEALIRFTLQLSHLKLLKGPWSLL</sequence>
<dbReference type="InterPro" id="IPR012334">
    <property type="entry name" value="Pectin_lyas_fold"/>
</dbReference>